<evidence type="ECO:0000259" key="1">
    <source>
        <dbReference type="PROSITE" id="PS51746"/>
    </source>
</evidence>
<feature type="non-terminal residue" evidence="2">
    <location>
        <position position="1"/>
    </location>
</feature>
<feature type="domain" description="PPM-type phosphatase" evidence="1">
    <location>
        <begin position="1"/>
        <end position="177"/>
    </location>
</feature>
<keyword evidence="3" id="KW-1185">Reference proteome</keyword>
<dbReference type="RefSeq" id="WP_377307384.1">
    <property type="nucleotide sequence ID" value="NZ_JBHSBD010000130.1"/>
</dbReference>
<dbReference type="Gene3D" id="3.60.40.10">
    <property type="entry name" value="PPM-type phosphatase domain"/>
    <property type="match status" value="1"/>
</dbReference>
<dbReference type="PROSITE" id="PS51746">
    <property type="entry name" value="PPM_2"/>
    <property type="match status" value="1"/>
</dbReference>
<name>A0ABV8EGU8_9HYPH</name>
<evidence type="ECO:0000313" key="3">
    <source>
        <dbReference type="Proteomes" id="UP001595697"/>
    </source>
</evidence>
<proteinExistence type="predicted"/>
<gene>
    <name evidence="2" type="ORF">ACFOVS_23135</name>
</gene>
<dbReference type="EC" id="3.1.3.16" evidence="2"/>
<dbReference type="GO" id="GO:0004722">
    <property type="term" value="F:protein serine/threonine phosphatase activity"/>
    <property type="evidence" value="ECO:0007669"/>
    <property type="project" value="UniProtKB-EC"/>
</dbReference>
<dbReference type="EMBL" id="JBHSBD010000130">
    <property type="protein sequence ID" value="MFC3970967.1"/>
    <property type="molecule type" value="Genomic_DNA"/>
</dbReference>
<sequence>PDHKATCKVWISLKAFRVRLLEARLHDLRGKLARANSLLRSRNAALGRPVSDAVSIAVLLLDVDSFVALWCGDTRCYLLRDGMLRCLTRDHVQIGMKRSLTRAVGLNAVLQADQVADDLRENDQFLICNAPLTCTLSERTVAEIMLSEQVLDVPRSLVENALIDGCTDNLTSLIVHVSAD</sequence>
<dbReference type="InterPro" id="IPR001932">
    <property type="entry name" value="PPM-type_phosphatase-like_dom"/>
</dbReference>
<evidence type="ECO:0000313" key="2">
    <source>
        <dbReference type="EMBL" id="MFC3970967.1"/>
    </source>
</evidence>
<dbReference type="SUPFAM" id="SSF81606">
    <property type="entry name" value="PP2C-like"/>
    <property type="match status" value="1"/>
</dbReference>
<keyword evidence="2" id="KW-0378">Hydrolase</keyword>
<accession>A0ABV8EGU8</accession>
<dbReference type="InterPro" id="IPR036457">
    <property type="entry name" value="PPM-type-like_dom_sf"/>
</dbReference>
<protein>
    <submittedName>
        <fullName evidence="2">PP2C family protein-serine/threonine phosphatase</fullName>
        <ecNumber evidence="2">3.1.3.16</ecNumber>
    </submittedName>
</protein>
<organism evidence="2 3">
    <name type="scientific">Rhizobium lemnae</name>
    <dbReference type="NCBI Taxonomy" id="1214924"/>
    <lineage>
        <taxon>Bacteria</taxon>
        <taxon>Pseudomonadati</taxon>
        <taxon>Pseudomonadota</taxon>
        <taxon>Alphaproteobacteria</taxon>
        <taxon>Hyphomicrobiales</taxon>
        <taxon>Rhizobiaceae</taxon>
        <taxon>Rhizobium/Agrobacterium group</taxon>
        <taxon>Rhizobium</taxon>
    </lineage>
</organism>
<dbReference type="Proteomes" id="UP001595697">
    <property type="component" value="Unassembled WGS sequence"/>
</dbReference>
<reference evidence="3" key="1">
    <citation type="journal article" date="2019" name="Int. J. Syst. Evol. Microbiol.">
        <title>The Global Catalogue of Microorganisms (GCM) 10K type strain sequencing project: providing services to taxonomists for standard genome sequencing and annotation.</title>
        <authorList>
            <consortium name="The Broad Institute Genomics Platform"/>
            <consortium name="The Broad Institute Genome Sequencing Center for Infectious Disease"/>
            <person name="Wu L."/>
            <person name="Ma J."/>
        </authorList>
    </citation>
    <scope>NUCLEOTIDE SEQUENCE [LARGE SCALE GENOMIC DNA]</scope>
    <source>
        <strain evidence="3">TBRC 5781</strain>
    </source>
</reference>
<comment type="caution">
    <text evidence="2">The sequence shown here is derived from an EMBL/GenBank/DDBJ whole genome shotgun (WGS) entry which is preliminary data.</text>
</comment>